<organism evidence="4 5">
    <name type="scientific">Angiostrongylus cantonensis</name>
    <name type="common">Rat lungworm</name>
    <dbReference type="NCBI Taxonomy" id="6313"/>
    <lineage>
        <taxon>Eukaryota</taxon>
        <taxon>Metazoa</taxon>
        <taxon>Ecdysozoa</taxon>
        <taxon>Nematoda</taxon>
        <taxon>Chromadorea</taxon>
        <taxon>Rhabditida</taxon>
        <taxon>Rhabditina</taxon>
        <taxon>Rhabditomorpha</taxon>
        <taxon>Strongyloidea</taxon>
        <taxon>Metastrongylidae</taxon>
        <taxon>Angiostrongylus</taxon>
    </lineage>
</organism>
<comment type="similarity">
    <text evidence="3">Belongs to the PPP1R37 family.</text>
</comment>
<keyword evidence="4" id="KW-1185">Reference proteome</keyword>
<dbReference type="InterPro" id="IPR051279">
    <property type="entry name" value="PP1-Reg/Actin-Interact_Protein"/>
</dbReference>
<proteinExistence type="inferred from homology"/>
<sequence>LLLSFSFSEDSGQVRRCSHERKVWFDDEHLISGYCEASAPLFISSDETSQGCRRYRQDLLSLKGETVSAAQMEALEEIFRRVQFDILDFEYTFLDDDAAIALSEMLEFYESAQKLNLSFNKRITIRGWTDIFKACNSLQTLNLRYTSVSDKSLSTLCRTLRGTPQPVLGCLHLENVNLYGRNLYSLVCALKFNTVLRELYLGENNLQSADGAHLYQLITNNFTLQMLDLRNNQLADAGIVKLCEALRNPEVVKNSSLTALVLWNNKITANSMNAISGALCENFHIETINIGNNFIGELGVQRLRPALACNGSNLRRLGLQNTHMTCQSAILLAECLADNTTMVRVDLRDNPGIGSAGLLALHSAMKINTSISLLNLDQSCVVASSVKVSLFHKLRKKNYSEFISVNITMNVEMSPPHDQPTPLMTSSGPKGKFVRTSSLTCAETVSDIHVGLTRCHFIAFETQYLVLQITERMLFVKFAAEWSSLPAIPQANLSAKPTVRKLRRFSVSCIMYPCFPRTKTLFLIGNTEIFNFLRDATRIPNCKRSERTGGYLSRVPQYVTCACSC</sequence>
<evidence type="ECO:0000256" key="3">
    <source>
        <dbReference type="ARBA" id="ARBA00038315"/>
    </source>
</evidence>
<evidence type="ECO:0000256" key="2">
    <source>
        <dbReference type="ARBA" id="ARBA00022737"/>
    </source>
</evidence>
<protein>
    <submittedName>
        <fullName evidence="5">Leucine-rich repeat-containing protein 68</fullName>
    </submittedName>
</protein>
<dbReference type="Proteomes" id="UP000035642">
    <property type="component" value="Unassembled WGS sequence"/>
</dbReference>
<accession>A0A0K0DG59</accession>
<dbReference type="Gene3D" id="3.80.10.10">
    <property type="entry name" value="Ribonuclease Inhibitor"/>
    <property type="match status" value="1"/>
</dbReference>
<dbReference type="AlphaFoldDB" id="A0A0K0DG59"/>
<dbReference type="InterPro" id="IPR032675">
    <property type="entry name" value="LRR_dom_sf"/>
</dbReference>
<evidence type="ECO:0000313" key="5">
    <source>
        <dbReference type="WBParaSite" id="ACAC_0001002401-mRNA-1"/>
    </source>
</evidence>
<dbReference type="InterPro" id="IPR001611">
    <property type="entry name" value="Leu-rich_rpt"/>
</dbReference>
<dbReference type="PANTHER" id="PTHR24112">
    <property type="entry name" value="LEUCINE-RICH REPEAT, ISOFORM F-RELATED"/>
    <property type="match status" value="1"/>
</dbReference>
<keyword evidence="2" id="KW-0677">Repeat</keyword>
<dbReference type="SUPFAM" id="SSF52047">
    <property type="entry name" value="RNI-like"/>
    <property type="match status" value="1"/>
</dbReference>
<dbReference type="WBParaSite" id="ACAC_0001002401-mRNA-1">
    <property type="protein sequence ID" value="ACAC_0001002401-mRNA-1"/>
    <property type="gene ID" value="ACAC_0001002401"/>
</dbReference>
<dbReference type="Pfam" id="PF13516">
    <property type="entry name" value="LRR_6"/>
    <property type="match status" value="3"/>
</dbReference>
<reference evidence="5" key="2">
    <citation type="submission" date="2017-02" db="UniProtKB">
        <authorList>
            <consortium name="WormBaseParasite"/>
        </authorList>
    </citation>
    <scope>IDENTIFICATION</scope>
</reference>
<dbReference type="PANTHER" id="PTHR24112:SF9">
    <property type="entry name" value="PROTEIN PHOSPHATASE 1 REGULATORY SUBUNIT 37"/>
    <property type="match status" value="1"/>
</dbReference>
<reference evidence="4" key="1">
    <citation type="submission" date="2012-09" db="EMBL/GenBank/DDBJ databases">
        <authorList>
            <person name="Martin A.A."/>
        </authorList>
    </citation>
    <scope>NUCLEOTIDE SEQUENCE</scope>
</reference>
<keyword evidence="1" id="KW-0433">Leucine-rich repeat</keyword>
<name>A0A0K0DG59_ANGCA</name>
<dbReference type="SMART" id="SM00368">
    <property type="entry name" value="LRR_RI"/>
    <property type="match status" value="6"/>
</dbReference>
<evidence type="ECO:0000313" key="4">
    <source>
        <dbReference type="Proteomes" id="UP000035642"/>
    </source>
</evidence>
<evidence type="ECO:0000256" key="1">
    <source>
        <dbReference type="ARBA" id="ARBA00022614"/>
    </source>
</evidence>